<name>A0A2A9D3U1_9MICO</name>
<dbReference type="AlphaFoldDB" id="A0A2A9D3U1"/>
<keyword evidence="3" id="KW-1185">Reference proteome</keyword>
<evidence type="ECO:0000256" key="1">
    <source>
        <dbReference type="SAM" id="Phobius"/>
    </source>
</evidence>
<organism evidence="2 3">
    <name type="scientific">Serinibacter salmoneus</name>
    <dbReference type="NCBI Taxonomy" id="556530"/>
    <lineage>
        <taxon>Bacteria</taxon>
        <taxon>Bacillati</taxon>
        <taxon>Actinomycetota</taxon>
        <taxon>Actinomycetes</taxon>
        <taxon>Micrococcales</taxon>
        <taxon>Beutenbergiaceae</taxon>
        <taxon>Serinibacter</taxon>
    </lineage>
</organism>
<reference evidence="2 3" key="1">
    <citation type="submission" date="2017-10" db="EMBL/GenBank/DDBJ databases">
        <title>Sequencing the genomes of 1000 actinobacteria strains.</title>
        <authorList>
            <person name="Klenk H.-P."/>
        </authorList>
    </citation>
    <scope>NUCLEOTIDE SEQUENCE [LARGE SCALE GENOMIC DNA]</scope>
    <source>
        <strain evidence="2 3">DSM 21801</strain>
    </source>
</reference>
<keyword evidence="1" id="KW-1133">Transmembrane helix</keyword>
<dbReference type="RefSeq" id="WP_098469835.1">
    <property type="nucleotide sequence ID" value="NZ_PDJD01000001.1"/>
</dbReference>
<dbReference type="Proteomes" id="UP000224915">
    <property type="component" value="Unassembled WGS sequence"/>
</dbReference>
<protein>
    <submittedName>
        <fullName evidence="2">SdpI/YhfL family protein</fullName>
    </submittedName>
</protein>
<keyword evidence="1" id="KW-0472">Membrane</keyword>
<accession>A0A2A9D3U1</accession>
<sequence>MLVTAILLCVSLVAGGGAMLWIAGASVRGTLTRNGIAGVRTTATLASDEAWAAAQTAAAGPTRLGGVLAVVTGFAALAVGIADPAADVALAVVALAGTGLVLASVLVGAARGNRAANVVGESAEDVST</sequence>
<feature type="transmembrane region" description="Helical" evidence="1">
    <location>
        <begin position="89"/>
        <end position="110"/>
    </location>
</feature>
<gene>
    <name evidence="2" type="ORF">ATL40_2542</name>
</gene>
<dbReference type="Pfam" id="PF13630">
    <property type="entry name" value="SdpI"/>
    <property type="match status" value="1"/>
</dbReference>
<dbReference type="OrthoDB" id="4481397at2"/>
<evidence type="ECO:0000313" key="2">
    <source>
        <dbReference type="EMBL" id="PFG20925.1"/>
    </source>
</evidence>
<dbReference type="InterPro" id="IPR025962">
    <property type="entry name" value="SdpI/YhfL"/>
</dbReference>
<feature type="transmembrane region" description="Helical" evidence="1">
    <location>
        <begin position="64"/>
        <end position="82"/>
    </location>
</feature>
<keyword evidence="1" id="KW-0812">Transmembrane</keyword>
<evidence type="ECO:0000313" key="3">
    <source>
        <dbReference type="Proteomes" id="UP000224915"/>
    </source>
</evidence>
<comment type="caution">
    <text evidence="2">The sequence shown here is derived from an EMBL/GenBank/DDBJ whole genome shotgun (WGS) entry which is preliminary data.</text>
</comment>
<proteinExistence type="predicted"/>
<dbReference type="EMBL" id="PDJD01000001">
    <property type="protein sequence ID" value="PFG20925.1"/>
    <property type="molecule type" value="Genomic_DNA"/>
</dbReference>